<dbReference type="Proteomes" id="UP000282299">
    <property type="component" value="Unassembled WGS sequence"/>
</dbReference>
<keyword evidence="10" id="KW-0998">Cell outer membrane</keyword>
<keyword evidence="9" id="KW-0472">Membrane</keyword>
<dbReference type="InterPro" id="IPR033900">
    <property type="entry name" value="Gram_neg_porin_domain"/>
</dbReference>
<dbReference type="PATRIC" id="fig|545.11.peg.3525"/>
<evidence type="ECO:0000313" key="17">
    <source>
        <dbReference type="Proteomes" id="UP000282299"/>
    </source>
</evidence>
<reference evidence="17" key="3">
    <citation type="submission" date="2018-10" db="EMBL/GenBank/DDBJ databases">
        <title>FDA dAtabase for Regulatory Grade micrObial Sequences (FDA-ARGOS): Supporting development and validation of Infectious Disease Dx tests.</title>
        <authorList>
            <person name="Goldberg B."/>
            <person name="Campos J."/>
            <person name="Tallon L."/>
            <person name="Sadzewicz L."/>
            <person name="Zhao X."/>
            <person name="Vavikolanu K."/>
            <person name="Mehta A."/>
            <person name="Aluvathingal J."/>
            <person name="Nadendla S."/>
            <person name="Geyer C."/>
            <person name="Nandy P."/>
            <person name="Yan Y."/>
            <person name="Sichtig H."/>
        </authorList>
    </citation>
    <scope>NUCLEOTIDE SEQUENCE [LARGE SCALE GENOMIC DNA]</scope>
    <source>
        <strain evidence="17">FDAARGOS_526</strain>
    </source>
</reference>
<protein>
    <submittedName>
        <fullName evidence="12 13">Porin</fullName>
    </submittedName>
</protein>
<evidence type="ECO:0000313" key="12">
    <source>
        <dbReference type="EMBL" id="CDZ82323.1"/>
    </source>
</evidence>
<dbReference type="GeneID" id="45134628"/>
<dbReference type="PANTHER" id="PTHR34501:SF9">
    <property type="entry name" value="MAJOR OUTER MEMBRANE PROTEIN P.IA"/>
    <property type="match status" value="1"/>
</dbReference>
<evidence type="ECO:0000313" key="16">
    <source>
        <dbReference type="Proteomes" id="UP000251584"/>
    </source>
</evidence>
<reference evidence="14" key="4">
    <citation type="submission" date="2018-10" db="EMBL/GenBank/DDBJ databases">
        <title>FDA dAtabase for Regulatory Grade micrObial Sequences (FDA-ARGOS): Supporting development and validation of Infectious Disease Dx tests.</title>
        <authorList>
            <person name="Campos J."/>
            <person name="Goldberg B."/>
            <person name="Tallon L.J."/>
            <person name="Sadzewicz L."/>
            <person name="Zhao X."/>
            <person name="Vavikolanu K."/>
            <person name="Mehta A."/>
            <person name="Aluvathingal J."/>
            <person name="Nadendla S."/>
            <person name="Geyer C."/>
            <person name="Nandy P."/>
            <person name="Yan Y."/>
            <person name="Sichtig H."/>
        </authorList>
    </citation>
    <scope>NUCLEOTIDE SEQUENCE</scope>
    <source>
        <strain evidence="14">FDAARGOS_526</strain>
    </source>
</reference>
<accession>A0A078LEM9</accession>
<dbReference type="Proteomes" id="UP000807555">
    <property type="component" value="Unassembled WGS sequence"/>
</dbReference>
<evidence type="ECO:0000256" key="8">
    <source>
        <dbReference type="ARBA" id="ARBA00023114"/>
    </source>
</evidence>
<gene>
    <name evidence="15" type="primary">ompD_1</name>
    <name evidence="12" type="ORF">BN1086_00395</name>
    <name evidence="14" type="ORF">EGS84_09970</name>
    <name evidence="13" type="ORF">I5687_21735</name>
    <name evidence="15" type="ORF">NCTC10786_02385</name>
</gene>
<dbReference type="EMBL" id="UAVY01000004">
    <property type="protein sequence ID" value="SQB28474.1"/>
    <property type="molecule type" value="Genomic_DNA"/>
</dbReference>
<reference evidence="15 16" key="2">
    <citation type="submission" date="2018-06" db="EMBL/GenBank/DDBJ databases">
        <authorList>
            <consortium name="Pathogen Informatics"/>
            <person name="Doyle S."/>
        </authorList>
    </citation>
    <scope>NUCLEOTIDE SEQUENCE [LARGE SCALE GENOMIC DNA]</scope>
    <source>
        <strain evidence="15 16">NCTC10786</strain>
    </source>
</reference>
<dbReference type="GO" id="GO:0006811">
    <property type="term" value="P:monoatomic ion transport"/>
    <property type="evidence" value="ECO:0007669"/>
    <property type="project" value="UniProtKB-KW"/>
</dbReference>
<evidence type="ECO:0000256" key="2">
    <source>
        <dbReference type="ARBA" id="ARBA00011233"/>
    </source>
</evidence>
<dbReference type="AlphaFoldDB" id="A0A078LEM9"/>
<evidence type="ECO:0000256" key="11">
    <source>
        <dbReference type="SAM" id="SignalP"/>
    </source>
</evidence>
<dbReference type="CDD" id="cd00342">
    <property type="entry name" value="gram_neg_porins"/>
    <property type="match status" value="1"/>
</dbReference>
<keyword evidence="7" id="KW-0406">Ion transport</keyword>
<dbReference type="EMBL" id="RKIT01000002">
    <property type="protein sequence ID" value="RSC17252.1"/>
    <property type="molecule type" value="Genomic_DNA"/>
</dbReference>
<keyword evidence="3" id="KW-0813">Transport</keyword>
<evidence type="ECO:0000313" key="15">
    <source>
        <dbReference type="EMBL" id="SQB28474.1"/>
    </source>
</evidence>
<evidence type="ECO:0000256" key="10">
    <source>
        <dbReference type="ARBA" id="ARBA00023237"/>
    </source>
</evidence>
<dbReference type="GO" id="GO:0009279">
    <property type="term" value="C:cell outer membrane"/>
    <property type="evidence" value="ECO:0007669"/>
    <property type="project" value="UniProtKB-SubCell"/>
</dbReference>
<evidence type="ECO:0000256" key="1">
    <source>
        <dbReference type="ARBA" id="ARBA00004571"/>
    </source>
</evidence>
<dbReference type="InterPro" id="IPR023614">
    <property type="entry name" value="Porin_dom_sf"/>
</dbReference>
<dbReference type="EMBL" id="JADVNV010000013">
    <property type="protein sequence ID" value="MBJ9870571.1"/>
    <property type="molecule type" value="Genomic_DNA"/>
</dbReference>
<dbReference type="Proteomes" id="UP000251584">
    <property type="component" value="Unassembled WGS sequence"/>
</dbReference>
<keyword evidence="5" id="KW-0812">Transmembrane</keyword>
<dbReference type="InterPro" id="IPR050298">
    <property type="entry name" value="Gram-neg_bact_OMP"/>
</dbReference>
<organism evidence="12">
    <name type="scientific">Citrobacter koseri</name>
    <name type="common">Citrobacter diversus</name>
    <dbReference type="NCBI Taxonomy" id="545"/>
    <lineage>
        <taxon>Bacteria</taxon>
        <taxon>Pseudomonadati</taxon>
        <taxon>Pseudomonadota</taxon>
        <taxon>Gammaproteobacteria</taxon>
        <taxon>Enterobacterales</taxon>
        <taxon>Enterobacteriaceae</taxon>
        <taxon>Citrobacter</taxon>
    </lineage>
</organism>
<evidence type="ECO:0000313" key="13">
    <source>
        <dbReference type="EMBL" id="MBJ9870571.1"/>
    </source>
</evidence>
<evidence type="ECO:0000256" key="6">
    <source>
        <dbReference type="ARBA" id="ARBA00022729"/>
    </source>
</evidence>
<comment type="subunit">
    <text evidence="2">Homotrimer.</text>
</comment>
<evidence type="ECO:0000256" key="3">
    <source>
        <dbReference type="ARBA" id="ARBA00022448"/>
    </source>
</evidence>
<dbReference type="OMA" id="TARYVWA"/>
<dbReference type="Gene3D" id="2.40.160.10">
    <property type="entry name" value="Porin"/>
    <property type="match status" value="1"/>
</dbReference>
<dbReference type="EMBL" id="LK931336">
    <property type="protein sequence ID" value="CDZ82323.1"/>
    <property type="molecule type" value="Genomic_DNA"/>
</dbReference>
<evidence type="ECO:0000256" key="5">
    <source>
        <dbReference type="ARBA" id="ARBA00022692"/>
    </source>
</evidence>
<dbReference type="SUPFAM" id="SSF56935">
    <property type="entry name" value="Porins"/>
    <property type="match status" value="1"/>
</dbReference>
<proteinExistence type="predicted"/>
<keyword evidence="6 11" id="KW-0732">Signal</keyword>
<comment type="subcellular location">
    <subcellularLocation>
        <location evidence="1">Cell outer membrane</location>
        <topology evidence="1">Multi-pass membrane protein</topology>
    </subcellularLocation>
</comment>
<keyword evidence="8" id="KW-0626">Porin</keyword>
<reference evidence="13" key="5">
    <citation type="submission" date="2020-11" db="EMBL/GenBank/DDBJ databases">
        <title>Enhanced detection system for hospital associated transmission using whole genome sequencing surveillance.</title>
        <authorList>
            <person name="Harrison L.H."/>
            <person name="Van Tyne D."/>
            <person name="Marsh J.W."/>
            <person name="Griffith M.P."/>
            <person name="Snyder D.J."/>
            <person name="Cooper V.S."/>
            <person name="Mustapha M."/>
        </authorList>
    </citation>
    <scope>NUCLEOTIDE SEQUENCE</scope>
    <source>
        <strain evidence="13">CB00014</strain>
    </source>
</reference>
<evidence type="ECO:0000256" key="7">
    <source>
        <dbReference type="ARBA" id="ARBA00023065"/>
    </source>
</evidence>
<evidence type="ECO:0000256" key="9">
    <source>
        <dbReference type="ARBA" id="ARBA00023136"/>
    </source>
</evidence>
<reference evidence="12" key="1">
    <citation type="submission" date="2014-06" db="EMBL/GenBank/DDBJ databases">
        <authorList>
            <person name="Urmite Genomes Urmite Genomes"/>
        </authorList>
    </citation>
    <scope>NUCLEOTIDE SEQUENCE</scope>
</reference>
<dbReference type="RefSeq" id="WP_012131354.1">
    <property type="nucleotide sequence ID" value="NZ_ABTEQQ020000001.1"/>
</dbReference>
<evidence type="ECO:0000313" key="14">
    <source>
        <dbReference type="EMBL" id="RSC17252.1"/>
    </source>
</evidence>
<feature type="chain" id="PRO_5014502246" evidence="11">
    <location>
        <begin position="22"/>
        <end position="361"/>
    </location>
</feature>
<dbReference type="PANTHER" id="PTHR34501">
    <property type="entry name" value="PROTEIN YDDL-RELATED"/>
    <property type="match status" value="1"/>
</dbReference>
<keyword evidence="4" id="KW-1134">Transmembrane beta strand</keyword>
<dbReference type="GO" id="GO:0015288">
    <property type="term" value="F:porin activity"/>
    <property type="evidence" value="ECO:0007669"/>
    <property type="project" value="UniProtKB-KW"/>
</dbReference>
<dbReference type="GO" id="GO:0046930">
    <property type="term" value="C:pore complex"/>
    <property type="evidence" value="ECO:0007669"/>
    <property type="project" value="UniProtKB-KW"/>
</dbReference>
<feature type="signal peptide" evidence="11">
    <location>
        <begin position="1"/>
        <end position="21"/>
    </location>
</feature>
<evidence type="ECO:0000256" key="4">
    <source>
        <dbReference type="ARBA" id="ARBA00022452"/>
    </source>
</evidence>
<name>A0A078LEM9_CITKO</name>
<sequence>MKRTLKSLAIFTLLATSASHAAVIYQANDGSNIDLYGRLGFNISDKKSGDTSGDFDARIGFSARQAINDKLAVIGFTQYQVNAAEYANNISAENPNDFTARYVWAGIDFAEYGKLTGGRVSSGLIMFTDIGDVFASSDVAMARQANFVDPTAVQVFRQDGTIQYQNTFGNFDFSTAYILGNNTSDLDYGYNAALRYTLDMGDFGRLQPVIAGQTEKASHDDTSTLSDNNVDKYTFYGIGTRYYLGDFMFGLLYAQDKVTYLDGSADSTDKDYEATLVWNVSPDWALRTGYRHLKNEDGDGLKLRDTTFEAQYKLTVRSSIFASYSWRNGEEGKKRTNGNDVSFGGSNPADDYFHLGLRYEF</sequence>